<gene>
    <name evidence="1" type="ORF">L3Q82_025715</name>
</gene>
<dbReference type="EMBL" id="CM041538">
    <property type="protein sequence ID" value="KAI3368730.1"/>
    <property type="molecule type" value="Genomic_DNA"/>
</dbReference>
<dbReference type="Proteomes" id="UP000831701">
    <property type="component" value="Chromosome 8"/>
</dbReference>
<sequence>MLLVVLLCSLSLAATAQQADNDWIDPYDMLNYDASTKTMRKPAEIEDLKKTITVISEKPTCNPVFKRFLSRLLKKIQGVGLPSDSADVLCDAKIQLSKQAMSEIQRLLEGEDSGGTGALDDAISQLLVELRPHNHDLWKWRFEDTFGVELDTLLKMGLCLLVIMAIICTPLWSSVSWFVQFSRLFAICFFVSIIWNWLYLYKIAFAEHQNNMAKLGGDNEKCTGMRKIDWSDSLKEWFRSTWTLQDDPCKKYYEVLMVNPILLVPPTKVDVANCALTPDTAAELDGFTLLRTDRNKEIGKRKGGGLAVFVNDRWCNPGHITVKEQHCCKDVEVLAVSMRPYYLPREFTHALAVVVYVPPSANANAECDVLLSAVSRLQTQHPDALLLISGDFNHASPSSSLSQIHPICSLLSPALCTVKKWSEEAEEALKDCFNTTLWDVFSDAHGEDIDSLTHCITDYINFCVENTVPTRTVWSFITKWGRQSTEDLFRTLRTGAHAEQPPDQRCSKTKELVVDFRRRSHSPPAPVSIQGTDIDTVKYLGVRTEQHQHALVKKGNSRLFLLRRLRSFGVQGPLLRTFYDSVVASAIFYGIVCWASSITDRDRRRMDRLVRRASSVLGCLLDSVEVVGNGRMMAKLSSLLNNTSHPLQDTLTALGSSFSEQAAPSTLCEGEAISVTITTFITEPLKHFGQGISEFLRALLKDLPVTLQIPVLLTVVLSIVICMYGGVQGAFQHGISAPFRRPRRDPPPPPLEQHQHQPQRIDDLAGGDTGRFRAREALQYTLRHQADDGRLYRNQVHQRCNRSREVVVETLRTAEHPCYEDEPDAEPRKEEQDLSAESESENQPETQEELGGASSISVAASTAQPKTKPTESDPSQAKTKPSESDLSQAKTKPSESDPSQAKTKPSESDPSQGKTKPSESDPSQAESKPTESDPSQAETKPSESDPSRAKTKPTELDQSSQDDASLPVLINFQYQQVSPDRQASSGSLTHIETVGVPVQESSVMTPDVIKEECLRDDLKYYFMSPCEKYRARRHIPWKLGVQILKIVMITTQLILFGLNNQLVVSYKEENMMALKNLFLKGYSGVDEDDYSVAVYTQHDVYDRLFYVLDQASSAPSPHTLPAIVCTTPVKKKRKYSQLRRLSVGPISYVEDKDGKLLPLVICKEYYKGGSVKPSDGAFDIDAELETVCMSHDPKTANQWKTQNASFFDLDFYRLVDIKLTFQLKGINLQTVRSRELPDCYSFSTTITFDNQCHSGKVKIFLDTDFESFVCKDGKISGTAQKNTHYLLVFDGFVILVCLTSAVLCTRSIILAVRLLQRFSRFLHENYNRKVCEDDQGEFLNGWYLLVIVSDLLAIIGSILKMEIQSKSLTSYDVCSIFLGTSTLMVWVGVIRYLGYFQKYNVLILTMKAAFPKVLRFCCCAGMIYLGYTFCGWIVLGPYHEKFEGLSRVAECLFSLLNGDDMFTTFAQLKDKNTLVWLFSRTYLYSFISLFIYMVLSLFIALITDAYETIKNYQKNGFPLTDLQKFLKEQKDFPVAEISQMDVHVKRSVFCCCQRLASKMAQHNQSCHHNESMGFFYNNSGADDNWDTTQLILVQVVGSIFCCFILVSNAMVIAAVITNKRFHYPFYYLLANLAASDFLAGIAYVYLMFNTGPVSRKLTVKGYFIRQGLLDVSLSASLANLLVIALERYISVMNWKVHSNLTKRRVTLLIVLVWAISIFMGAVPSLGWNCICNLSDCSQLAPIFSQSYLIFWSASNLVVFLVMVAIYMRIYAYVKKKTSVLMSHTSGSINRKRTPIKLIRTVMVVLGAFVICWTPGLVVLLMDGLNCKTCNVMKLKRWLLLLAVLNSVMNPCIYSYKDEEMWTTFKNLLHCICNGTRRQRSTKANARPLSSAQDTGNSQPPSEETKTDDQGILKT</sequence>
<reference evidence="1" key="1">
    <citation type="submission" date="2022-04" db="EMBL/GenBank/DDBJ databases">
        <title>Jade perch genome.</title>
        <authorList>
            <person name="Chao B."/>
        </authorList>
    </citation>
    <scope>NUCLEOTIDE SEQUENCE</scope>
    <source>
        <strain evidence="1">CB-2022</strain>
    </source>
</reference>
<evidence type="ECO:0000313" key="1">
    <source>
        <dbReference type="EMBL" id="KAI3368730.1"/>
    </source>
</evidence>
<evidence type="ECO:0000313" key="2">
    <source>
        <dbReference type="Proteomes" id="UP000831701"/>
    </source>
</evidence>
<proteinExistence type="predicted"/>
<protein>
    <submittedName>
        <fullName evidence="1">Uncharacterized protein</fullName>
    </submittedName>
</protein>
<accession>A0ACB8WLW4</accession>
<name>A0ACB8WLW4_9TELE</name>
<keyword evidence="2" id="KW-1185">Reference proteome</keyword>
<comment type="caution">
    <text evidence="1">The sequence shown here is derived from an EMBL/GenBank/DDBJ whole genome shotgun (WGS) entry which is preliminary data.</text>
</comment>
<organism evidence="1 2">
    <name type="scientific">Scortum barcoo</name>
    <name type="common">barcoo grunter</name>
    <dbReference type="NCBI Taxonomy" id="214431"/>
    <lineage>
        <taxon>Eukaryota</taxon>
        <taxon>Metazoa</taxon>
        <taxon>Chordata</taxon>
        <taxon>Craniata</taxon>
        <taxon>Vertebrata</taxon>
        <taxon>Euteleostomi</taxon>
        <taxon>Actinopterygii</taxon>
        <taxon>Neopterygii</taxon>
        <taxon>Teleostei</taxon>
        <taxon>Neoteleostei</taxon>
        <taxon>Acanthomorphata</taxon>
        <taxon>Eupercaria</taxon>
        <taxon>Centrarchiformes</taxon>
        <taxon>Terapontoidei</taxon>
        <taxon>Terapontidae</taxon>
        <taxon>Scortum</taxon>
    </lineage>
</organism>